<sequence length="764" mass="86584">STLADFDKNIPDSILPKGAHQKKEAVESIPCPVCGSRDLQLVLDLGKQPFANAFDKEKSAALLSPRFPLQLVRCRRCQHYHLSHVASRSDLFEHYLYRSGTSVTLKQHFDWLAQKVYRESGGLKRGSILELACNDGTQLDSFRELGWKTYGVDPAVNIAALAQRKNHTVRVGFWPLDFPELPRGDDLTAITAQNVFAHVPKPVDFLKACAAVMGPKTKLYIQTSQCNMQQLGEFDTIYHEHISFFTGHSFYKAAVLAGLQVAKFETAPIHGTSCLVTLELGGSGKISTTLRERLELEKQDGVTSEFFAETYKAKAMAIRDWVFREISAFRSKGYMVGAYGAAAKGMTLLHFILGTNATASQGSFLDFVLDDAPLKQNTYCPGTSIPVRPTQSLPQLEDGRPIAILVLAWNFFDEIADKLRKSGTKQEVVALVPFPEPSVHRLGVRADEQQHLRSLFHHPTPIPNPMRNASRRNTAMVTHFRNEELLLPFFIIHHAPMFDQVIAIDYNSTDRSVDLFKDYAPSSWKIVPSETGEVFDSRKCDAQVMFWEKQVTEDWVVALTTTEFLVYPGLRLDLHEKQDRFPLPSIMHIPNLAMTGDDRRPLLYFQPLLRQRHVFMERLNAIGQYSRFMHWGTSSTHRYDIGRHVYIDDRQNKTTGVDYIDSGDAYIAKWYVTPWPEQIARKVEVGRTIPERDKQANLGYQHIRAFEQGAKEVIRIHDDLMRHAQVDLCDDKRTQDASIAKVRRTFFAEVGGGCFQSEAGQYLA</sequence>
<dbReference type="Gene3D" id="6.20.50.110">
    <property type="entry name" value="Methyltransferase, zinc-binding domain"/>
    <property type="match status" value="1"/>
</dbReference>
<dbReference type="Pfam" id="PF08421">
    <property type="entry name" value="Methyltransf_13"/>
    <property type="match status" value="1"/>
</dbReference>
<accession>A0A812K728</accession>
<dbReference type="PANTHER" id="PTHR43861:SF5">
    <property type="entry name" value="BLL5978 PROTEIN"/>
    <property type="match status" value="1"/>
</dbReference>
<proteinExistence type="predicted"/>
<protein>
    <submittedName>
        <fullName evidence="3">NovU protein</fullName>
    </submittedName>
</protein>
<dbReference type="InterPro" id="IPR029063">
    <property type="entry name" value="SAM-dependent_MTases_sf"/>
</dbReference>
<dbReference type="InterPro" id="IPR013691">
    <property type="entry name" value="MeTrfase_14"/>
</dbReference>
<evidence type="ECO:0000259" key="2">
    <source>
        <dbReference type="Pfam" id="PF08484"/>
    </source>
</evidence>
<comment type="caution">
    <text evidence="3">The sequence shown here is derived from an EMBL/GenBank/DDBJ whole genome shotgun (WGS) entry which is preliminary data.</text>
</comment>
<dbReference type="PANTHER" id="PTHR43861">
    <property type="entry name" value="TRANS-ACONITATE 2-METHYLTRANSFERASE-RELATED"/>
    <property type="match status" value="1"/>
</dbReference>
<evidence type="ECO:0000313" key="3">
    <source>
        <dbReference type="EMBL" id="CAE7222060.1"/>
    </source>
</evidence>
<feature type="domain" description="C-methyltransferase" evidence="2">
    <location>
        <begin position="268"/>
        <end position="424"/>
    </location>
</feature>
<dbReference type="OrthoDB" id="421758at2759"/>
<feature type="domain" description="Methyltransferase putative zinc binding" evidence="1">
    <location>
        <begin position="31"/>
        <end position="92"/>
    </location>
</feature>
<dbReference type="InterPro" id="IPR038576">
    <property type="entry name" value="Methyltransf_Zn-bd_dom_put_sf"/>
</dbReference>
<dbReference type="Gene3D" id="3.40.50.720">
    <property type="entry name" value="NAD(P)-binding Rossmann-like Domain"/>
    <property type="match status" value="1"/>
</dbReference>
<reference evidence="3" key="1">
    <citation type="submission" date="2021-02" db="EMBL/GenBank/DDBJ databases">
        <authorList>
            <person name="Dougan E. K."/>
            <person name="Rhodes N."/>
            <person name="Thang M."/>
            <person name="Chan C."/>
        </authorList>
    </citation>
    <scope>NUCLEOTIDE SEQUENCE</scope>
</reference>
<dbReference type="AlphaFoldDB" id="A0A812K728"/>
<keyword evidence="4" id="KW-1185">Reference proteome</keyword>
<dbReference type="InterPro" id="IPR013630">
    <property type="entry name" value="Methyltransf_Zn-bd_dom_put"/>
</dbReference>
<dbReference type="SUPFAM" id="SSF53335">
    <property type="entry name" value="S-adenosyl-L-methionine-dependent methyltransferases"/>
    <property type="match status" value="1"/>
</dbReference>
<dbReference type="Proteomes" id="UP000649617">
    <property type="component" value="Unassembled WGS sequence"/>
</dbReference>
<evidence type="ECO:0000313" key="4">
    <source>
        <dbReference type="Proteomes" id="UP000649617"/>
    </source>
</evidence>
<dbReference type="Pfam" id="PF13489">
    <property type="entry name" value="Methyltransf_23"/>
    <property type="match status" value="1"/>
</dbReference>
<organism evidence="3 4">
    <name type="scientific">Symbiodinium pilosum</name>
    <name type="common">Dinoflagellate</name>
    <dbReference type="NCBI Taxonomy" id="2952"/>
    <lineage>
        <taxon>Eukaryota</taxon>
        <taxon>Sar</taxon>
        <taxon>Alveolata</taxon>
        <taxon>Dinophyceae</taxon>
        <taxon>Suessiales</taxon>
        <taxon>Symbiodiniaceae</taxon>
        <taxon>Symbiodinium</taxon>
    </lineage>
</organism>
<dbReference type="Pfam" id="PF08484">
    <property type="entry name" value="Methyltransf_14"/>
    <property type="match status" value="1"/>
</dbReference>
<dbReference type="Gene3D" id="3.40.50.150">
    <property type="entry name" value="Vaccinia Virus protein VP39"/>
    <property type="match status" value="1"/>
</dbReference>
<gene>
    <name evidence="3" type="primary">novU</name>
    <name evidence="3" type="ORF">SPIL2461_LOCUS2970</name>
</gene>
<name>A0A812K728_SYMPI</name>
<feature type="non-terminal residue" evidence="3">
    <location>
        <position position="1"/>
    </location>
</feature>
<dbReference type="EMBL" id="CAJNIZ010003396">
    <property type="protein sequence ID" value="CAE7222060.1"/>
    <property type="molecule type" value="Genomic_DNA"/>
</dbReference>
<evidence type="ECO:0000259" key="1">
    <source>
        <dbReference type="Pfam" id="PF08421"/>
    </source>
</evidence>